<evidence type="ECO:0000256" key="5">
    <source>
        <dbReference type="ARBA" id="ARBA00022989"/>
    </source>
</evidence>
<dbReference type="GO" id="GO:0030674">
    <property type="term" value="F:protein-macromolecule adaptor activity"/>
    <property type="evidence" value="ECO:0007669"/>
    <property type="project" value="Ensembl"/>
</dbReference>
<dbReference type="EMBL" id="AGTP01003144">
    <property type="status" value="NOT_ANNOTATED_CDS"/>
    <property type="molecule type" value="Genomic_DNA"/>
</dbReference>
<feature type="transmembrane region" description="Helical" evidence="7">
    <location>
        <begin position="103"/>
        <end position="127"/>
    </location>
</feature>
<dbReference type="eggNOG" id="KOG3972">
    <property type="taxonomic scope" value="Eukaryota"/>
</dbReference>
<dbReference type="Ensembl" id="ENSSTOT00000016050.3">
    <property type="protein sequence ID" value="ENSSTOP00000014364.3"/>
    <property type="gene ID" value="ENSSTOG00000016049.3"/>
</dbReference>
<dbReference type="GO" id="GO:0007219">
    <property type="term" value="P:Notch signaling pathway"/>
    <property type="evidence" value="ECO:0007669"/>
    <property type="project" value="UniProtKB-UniRule"/>
</dbReference>
<dbReference type="InterPro" id="IPR009294">
    <property type="entry name" value="Aph-1"/>
</dbReference>
<keyword evidence="9" id="KW-1185">Reference proteome</keyword>
<feature type="transmembrane region" description="Helical" evidence="7">
    <location>
        <begin position="188"/>
        <end position="212"/>
    </location>
</feature>
<evidence type="ECO:0000256" key="4">
    <source>
        <dbReference type="ARBA" id="ARBA00022976"/>
    </source>
</evidence>
<dbReference type="GO" id="GO:0061133">
    <property type="term" value="F:endopeptidase activator activity"/>
    <property type="evidence" value="ECO:0007669"/>
    <property type="project" value="Ensembl"/>
</dbReference>
<feature type="transmembrane region" description="Helical" evidence="7">
    <location>
        <begin position="244"/>
        <end position="264"/>
    </location>
</feature>
<sequence length="290" mass="32087">MSHGPTPRPAPSSDGAGRFSGPYRAPRLASAVAMTAAVFFGCTFIAFGPALALYVFTIAIEPLRVIFLIAGAFFWLVSLLLSSLLWFIASHITENKDGPTQKYVLIFGVLVSVIIQEMFRFAYYRLLKKASEGLKSINPDESAPSMRLLAYVSGLGFGIMSGVFSFVNTLSDSLGPGIVGIHGDSPQFFLNSAFMTLVIILLHVFWGIIFFDACEKKKWYILLLVLLTHLLVSTQTFLSPHYGINLVSAYVIMVFMGIWAFFVAGGSCRSLKFCLLCQDKDFLLYHQRSR</sequence>
<dbReference type="Proteomes" id="UP000005215">
    <property type="component" value="Unassembled WGS sequence"/>
</dbReference>
<evidence type="ECO:0000256" key="7">
    <source>
        <dbReference type="RuleBase" id="RU369072"/>
    </source>
</evidence>
<proteinExistence type="inferred from homology"/>
<dbReference type="STRING" id="43179.ENSSTOP00000014364"/>
<reference evidence="8" key="2">
    <citation type="submission" date="2025-08" db="UniProtKB">
        <authorList>
            <consortium name="Ensembl"/>
        </authorList>
    </citation>
    <scope>IDENTIFICATION</scope>
</reference>
<keyword evidence="6 7" id="KW-0472">Membrane</keyword>
<name>I3MQU3_ICTTR</name>
<feature type="transmembrane region" description="Helical" evidence="7">
    <location>
        <begin position="148"/>
        <end position="168"/>
    </location>
</feature>
<dbReference type="PANTHER" id="PTHR12889">
    <property type="entry name" value="GAMMA-SECRETASE SUBUNIT APH-1"/>
    <property type="match status" value="1"/>
</dbReference>
<gene>
    <name evidence="8" type="primary">APH1B</name>
</gene>
<reference evidence="8" key="3">
    <citation type="submission" date="2025-09" db="UniProtKB">
        <authorList>
            <consortium name="Ensembl"/>
        </authorList>
    </citation>
    <scope>IDENTIFICATION</scope>
</reference>
<feature type="transmembrane region" description="Helical" evidence="7">
    <location>
        <begin position="28"/>
        <end position="53"/>
    </location>
</feature>
<comment type="similarity">
    <text evidence="2 7">Belongs to the APH-1 family.</text>
</comment>
<evidence type="ECO:0000313" key="8">
    <source>
        <dbReference type="Ensembl" id="ENSSTOP00000014364.3"/>
    </source>
</evidence>
<keyword evidence="4 7" id="KW-0914">Notch signaling pathway</keyword>
<comment type="function">
    <text evidence="7">Potential subunit of the gamma-secretase complex, an endoprotease complex that catalyzes the intramembrane cleavage of integral proteins such as Notch receptors.</text>
</comment>
<evidence type="ECO:0000256" key="2">
    <source>
        <dbReference type="ARBA" id="ARBA00005577"/>
    </source>
</evidence>
<keyword evidence="3 7" id="KW-0812">Transmembrane</keyword>
<dbReference type="EMBL" id="AGTP01003142">
    <property type="status" value="NOT_ANNOTATED_CDS"/>
    <property type="molecule type" value="Genomic_DNA"/>
</dbReference>
<keyword evidence="5 7" id="KW-1133">Transmembrane helix</keyword>
<dbReference type="GO" id="GO:0034205">
    <property type="term" value="P:amyloid-beta formation"/>
    <property type="evidence" value="ECO:0007669"/>
    <property type="project" value="Ensembl"/>
</dbReference>
<dbReference type="GO" id="GO:0016485">
    <property type="term" value="P:protein processing"/>
    <property type="evidence" value="ECO:0007669"/>
    <property type="project" value="UniProtKB-UniRule"/>
</dbReference>
<comment type="subunit">
    <text evidence="7">Component of the gamma-secretase complex.</text>
</comment>
<feature type="transmembrane region" description="Helical" evidence="7">
    <location>
        <begin position="219"/>
        <end position="238"/>
    </location>
</feature>
<dbReference type="GeneTree" id="ENSGT00390000002049"/>
<dbReference type="FunCoup" id="I3MQU3">
    <property type="interactions" value="1737"/>
</dbReference>
<dbReference type="HOGENOM" id="CLU_086389_0_0_1"/>
<dbReference type="AlphaFoldDB" id="I3MQU3"/>
<dbReference type="Pfam" id="PF06105">
    <property type="entry name" value="Aph-1"/>
    <property type="match status" value="1"/>
</dbReference>
<accession>I3MQU3</accession>
<dbReference type="GO" id="GO:0070765">
    <property type="term" value="C:gamma-secretase complex"/>
    <property type="evidence" value="ECO:0007669"/>
    <property type="project" value="UniProtKB-UniRule"/>
</dbReference>
<dbReference type="GO" id="GO:0007220">
    <property type="term" value="P:Notch receptor processing"/>
    <property type="evidence" value="ECO:0007669"/>
    <property type="project" value="Ensembl"/>
</dbReference>
<dbReference type="EMBL" id="AGTP01003143">
    <property type="status" value="NOT_ANNOTATED_CDS"/>
    <property type="molecule type" value="Genomic_DNA"/>
</dbReference>
<evidence type="ECO:0000256" key="6">
    <source>
        <dbReference type="ARBA" id="ARBA00023136"/>
    </source>
</evidence>
<evidence type="ECO:0000313" key="9">
    <source>
        <dbReference type="Proteomes" id="UP000005215"/>
    </source>
</evidence>
<feature type="transmembrane region" description="Helical" evidence="7">
    <location>
        <begin position="65"/>
        <end position="88"/>
    </location>
</feature>
<reference evidence="9" key="1">
    <citation type="submission" date="2011-11" db="EMBL/GenBank/DDBJ databases">
        <title>The Draft Genome of Spermophilus tridecemlineatus.</title>
        <authorList>
            <consortium name="The Broad Institute Genome Assembly &amp; Analysis Group"/>
            <consortium name="Computational R&amp;D Group"/>
            <consortium name="and Sequencing Platform"/>
            <person name="Di Palma F."/>
            <person name="Alfoldi J."/>
            <person name="Johnson J."/>
            <person name="Berlin A."/>
            <person name="Gnerre S."/>
            <person name="Jaffe D."/>
            <person name="MacCallum I."/>
            <person name="Young S."/>
            <person name="Walker B.J."/>
            <person name="Lindblad-Toh K."/>
        </authorList>
    </citation>
    <scope>NUCLEOTIDE SEQUENCE [LARGE SCALE GENOMIC DNA]</scope>
</reference>
<dbReference type="InParanoid" id="I3MQU3"/>
<evidence type="ECO:0000256" key="3">
    <source>
        <dbReference type="ARBA" id="ARBA00022692"/>
    </source>
</evidence>
<protein>
    <recommendedName>
        <fullName evidence="7">Gamma-secretase subunit APH-1</fullName>
        <shortName evidence="7">APH-1</shortName>
    </recommendedName>
</protein>
<organism evidence="8 9">
    <name type="scientific">Ictidomys tridecemlineatus</name>
    <name type="common">Thirteen-lined ground squirrel</name>
    <name type="synonym">Spermophilus tridecemlineatus</name>
    <dbReference type="NCBI Taxonomy" id="43179"/>
    <lineage>
        <taxon>Eukaryota</taxon>
        <taxon>Metazoa</taxon>
        <taxon>Chordata</taxon>
        <taxon>Craniata</taxon>
        <taxon>Vertebrata</taxon>
        <taxon>Euteleostomi</taxon>
        <taxon>Mammalia</taxon>
        <taxon>Eutheria</taxon>
        <taxon>Euarchontoglires</taxon>
        <taxon>Glires</taxon>
        <taxon>Rodentia</taxon>
        <taxon>Sciuromorpha</taxon>
        <taxon>Sciuridae</taxon>
        <taxon>Xerinae</taxon>
        <taxon>Marmotini</taxon>
        <taxon>Ictidomys</taxon>
    </lineage>
</organism>
<evidence type="ECO:0000256" key="1">
    <source>
        <dbReference type="ARBA" id="ARBA00004141"/>
    </source>
</evidence>
<comment type="subcellular location">
    <subcellularLocation>
        <location evidence="1 7">Membrane</location>
        <topology evidence="1 7">Multi-pass membrane protein</topology>
    </subcellularLocation>
</comment>
<dbReference type="GO" id="GO:0030133">
    <property type="term" value="C:transport vesicle"/>
    <property type="evidence" value="ECO:0007669"/>
    <property type="project" value="Ensembl"/>
</dbReference>